<organism evidence="1">
    <name type="scientific">marine metagenome</name>
    <dbReference type="NCBI Taxonomy" id="408172"/>
    <lineage>
        <taxon>unclassified sequences</taxon>
        <taxon>metagenomes</taxon>
        <taxon>ecological metagenomes</taxon>
    </lineage>
</organism>
<accession>A0A381YZU2</accession>
<dbReference type="PROSITE" id="PS51257">
    <property type="entry name" value="PROKAR_LIPOPROTEIN"/>
    <property type="match status" value="1"/>
</dbReference>
<evidence type="ECO:0000313" key="1">
    <source>
        <dbReference type="EMBL" id="SVA82558.1"/>
    </source>
</evidence>
<gene>
    <name evidence="1" type="ORF">METZ01_LOCUS135412</name>
</gene>
<protein>
    <submittedName>
        <fullName evidence="1">Uncharacterized protein</fullName>
    </submittedName>
</protein>
<reference evidence="1" key="1">
    <citation type="submission" date="2018-05" db="EMBL/GenBank/DDBJ databases">
        <authorList>
            <person name="Lanie J.A."/>
            <person name="Ng W.-L."/>
            <person name="Kazmierczak K.M."/>
            <person name="Andrzejewski T.M."/>
            <person name="Davidsen T.M."/>
            <person name="Wayne K.J."/>
            <person name="Tettelin H."/>
            <person name="Glass J.I."/>
            <person name="Rusch D."/>
            <person name="Podicherti R."/>
            <person name="Tsui H.-C.T."/>
            <person name="Winkler M.E."/>
        </authorList>
    </citation>
    <scope>NUCLEOTIDE SEQUENCE</scope>
</reference>
<dbReference type="EMBL" id="UINC01019492">
    <property type="protein sequence ID" value="SVA82558.1"/>
    <property type="molecule type" value="Genomic_DNA"/>
</dbReference>
<name>A0A381YZU2_9ZZZZ</name>
<dbReference type="AlphaFoldDB" id="A0A381YZU2"/>
<sequence length="76" mass="8666">MKKLLLMVIMIATWMVVIGCGTTTGSGSGCYGFWEHNRWGMKRGTIVGKNANYKRPYRQCVEKEAPHKDLDKRPYG</sequence>
<proteinExistence type="predicted"/>